<protein>
    <submittedName>
        <fullName evidence="2">ECF sigma factor</fullName>
    </submittedName>
</protein>
<evidence type="ECO:0000313" key="3">
    <source>
        <dbReference type="Proteomes" id="UP000317238"/>
    </source>
</evidence>
<feature type="domain" description="RNA polymerase sigma-70 ECF-like HTH" evidence="1">
    <location>
        <begin position="10"/>
        <end position="62"/>
    </location>
</feature>
<sequence length="72" mass="7895">MNPKYEDTVNVTQILSDIESGDPHAASDLLPLIYGELRQLAAARMINERADHTLQATALVHDRDQRGQGVPG</sequence>
<evidence type="ECO:0000259" key="1">
    <source>
        <dbReference type="Pfam" id="PF07638"/>
    </source>
</evidence>
<organism evidence="2 3">
    <name type="scientific">Crateriforma conspicua</name>
    <dbReference type="NCBI Taxonomy" id="2527996"/>
    <lineage>
        <taxon>Bacteria</taxon>
        <taxon>Pseudomonadati</taxon>
        <taxon>Planctomycetota</taxon>
        <taxon>Planctomycetia</taxon>
        <taxon>Planctomycetales</taxon>
        <taxon>Planctomycetaceae</taxon>
        <taxon>Crateriforma</taxon>
    </lineage>
</organism>
<evidence type="ECO:0000313" key="2">
    <source>
        <dbReference type="EMBL" id="TWT68234.1"/>
    </source>
</evidence>
<dbReference type="InterPro" id="IPR053812">
    <property type="entry name" value="HTH_Sigma70_ECF-like"/>
</dbReference>
<accession>A0A5C5XZB5</accession>
<name>A0A5C5XZB5_9PLAN</name>
<dbReference type="EMBL" id="SJPL01000001">
    <property type="protein sequence ID" value="TWT68234.1"/>
    <property type="molecule type" value="Genomic_DNA"/>
</dbReference>
<comment type="caution">
    <text evidence="2">The sequence shown here is derived from an EMBL/GenBank/DDBJ whole genome shotgun (WGS) entry which is preliminary data.</text>
</comment>
<dbReference type="OrthoDB" id="278371at2"/>
<dbReference type="RefSeq" id="WP_146438206.1">
    <property type="nucleotide sequence ID" value="NZ_SJPL01000001.1"/>
</dbReference>
<dbReference type="Pfam" id="PF07638">
    <property type="entry name" value="Sigma70_ECF"/>
    <property type="match status" value="1"/>
</dbReference>
<reference evidence="2 3" key="1">
    <citation type="submission" date="2019-02" db="EMBL/GenBank/DDBJ databases">
        <title>Deep-cultivation of Planctomycetes and their phenomic and genomic characterization uncovers novel biology.</title>
        <authorList>
            <person name="Wiegand S."/>
            <person name="Jogler M."/>
            <person name="Boedeker C."/>
            <person name="Pinto D."/>
            <person name="Vollmers J."/>
            <person name="Rivas-Marin E."/>
            <person name="Kohn T."/>
            <person name="Peeters S.H."/>
            <person name="Heuer A."/>
            <person name="Rast P."/>
            <person name="Oberbeckmann S."/>
            <person name="Bunk B."/>
            <person name="Jeske O."/>
            <person name="Meyerdierks A."/>
            <person name="Storesund J.E."/>
            <person name="Kallscheuer N."/>
            <person name="Luecker S."/>
            <person name="Lage O.M."/>
            <person name="Pohl T."/>
            <person name="Merkel B.J."/>
            <person name="Hornburger P."/>
            <person name="Mueller R.-W."/>
            <person name="Bruemmer F."/>
            <person name="Labrenz M."/>
            <person name="Spormann A.M."/>
            <person name="Op Den Camp H."/>
            <person name="Overmann J."/>
            <person name="Amann R."/>
            <person name="Jetten M.S.M."/>
            <person name="Mascher T."/>
            <person name="Medema M.H."/>
            <person name="Devos D.P."/>
            <person name="Kaster A.-K."/>
            <person name="Ovreas L."/>
            <person name="Rohde M."/>
            <person name="Galperin M.Y."/>
            <person name="Jogler C."/>
        </authorList>
    </citation>
    <scope>NUCLEOTIDE SEQUENCE [LARGE SCALE GENOMIC DNA]</scope>
    <source>
        <strain evidence="2 3">Pan14r</strain>
    </source>
</reference>
<dbReference type="AlphaFoldDB" id="A0A5C5XZB5"/>
<keyword evidence="3" id="KW-1185">Reference proteome</keyword>
<proteinExistence type="predicted"/>
<gene>
    <name evidence="2" type="ORF">Pan14r_04780</name>
</gene>
<dbReference type="Proteomes" id="UP000317238">
    <property type="component" value="Unassembled WGS sequence"/>
</dbReference>